<dbReference type="EMBL" id="BPLR01017180">
    <property type="protein sequence ID" value="GIY89222.1"/>
    <property type="molecule type" value="Genomic_DNA"/>
</dbReference>
<evidence type="ECO:0008006" key="3">
    <source>
        <dbReference type="Google" id="ProtNLM"/>
    </source>
</evidence>
<evidence type="ECO:0000313" key="2">
    <source>
        <dbReference type="Proteomes" id="UP001054945"/>
    </source>
</evidence>
<gene>
    <name evidence="1" type="primary">AVEN_267429_1</name>
    <name evidence="1" type="ORF">CEXT_656621</name>
</gene>
<evidence type="ECO:0000313" key="1">
    <source>
        <dbReference type="EMBL" id="GIY89222.1"/>
    </source>
</evidence>
<organism evidence="1 2">
    <name type="scientific">Caerostris extrusa</name>
    <name type="common">Bark spider</name>
    <name type="synonym">Caerostris bankana</name>
    <dbReference type="NCBI Taxonomy" id="172846"/>
    <lineage>
        <taxon>Eukaryota</taxon>
        <taxon>Metazoa</taxon>
        <taxon>Ecdysozoa</taxon>
        <taxon>Arthropoda</taxon>
        <taxon>Chelicerata</taxon>
        <taxon>Arachnida</taxon>
        <taxon>Araneae</taxon>
        <taxon>Araneomorphae</taxon>
        <taxon>Entelegynae</taxon>
        <taxon>Araneoidea</taxon>
        <taxon>Araneidae</taxon>
        <taxon>Caerostris</taxon>
    </lineage>
</organism>
<proteinExistence type="predicted"/>
<keyword evidence="2" id="KW-1185">Reference proteome</keyword>
<protein>
    <recommendedName>
        <fullName evidence="3">Exonuclease domain-containing protein</fullName>
    </recommendedName>
</protein>
<reference evidence="1 2" key="1">
    <citation type="submission" date="2021-06" db="EMBL/GenBank/DDBJ databases">
        <title>Caerostris extrusa draft genome.</title>
        <authorList>
            <person name="Kono N."/>
            <person name="Arakawa K."/>
        </authorList>
    </citation>
    <scope>NUCLEOTIDE SEQUENCE [LARGE SCALE GENOMIC DNA]</scope>
</reference>
<dbReference type="Proteomes" id="UP001054945">
    <property type="component" value="Unassembled WGS sequence"/>
</dbReference>
<comment type="caution">
    <text evidence="1">The sequence shown here is derived from an EMBL/GenBank/DDBJ whole genome shotgun (WGS) entry which is preliminary data.</text>
</comment>
<name>A0AAV4X3V9_CAEEX</name>
<accession>A0AAV4X3V9</accession>
<sequence>MSTETNKIEANPKPFMTLYSATNKVKNMAIHAFVHTQGVVFGRNYIPLEVAYMDVTGAVVHFRIKSPMSFMEAKRNFPHIRPDVIMCKETGVDYVYALEMLRQHVQRLMDVFQTSHIVVGYKGDSFQPQILLHAGIQHMVNVEKFNVPALRHLGQTYDPNCPFHKYPTSKCAHRAVHLVWQMLHQKHVSTFGQSNLLH</sequence>
<dbReference type="AlphaFoldDB" id="A0AAV4X3V9"/>